<sequence>MCNYISLLSEAQELEEYFDAEYIGEPYHKEFRINGFANPKVPIILDSDTDHIIAAEWGLIPFWSKNRDFQKKTLNARIETAEELKSYKNSVNNRCLILVNGFHEWKWLDEKGKNKEQYLIKVKDQPIFAIGGLYNIWTDPESGKDIPTVTVVTTEANELMAEIHNTKHRMPILLNKQVQYRWLDDIPIQDFAFPNYEAELEATNLTQQNSLF</sequence>
<name>A0ABY4BPQ1_9FLAO</name>
<evidence type="ECO:0000256" key="1">
    <source>
        <dbReference type="ARBA" id="ARBA00008136"/>
    </source>
</evidence>
<dbReference type="PANTHER" id="PTHR13604">
    <property type="entry name" value="DC12-RELATED"/>
    <property type="match status" value="1"/>
</dbReference>
<comment type="similarity">
    <text evidence="1 8">Belongs to the SOS response-associated peptidase family.</text>
</comment>
<keyword evidence="10" id="KW-1185">Reference proteome</keyword>
<keyword evidence="5" id="KW-0190">Covalent protein-DNA linkage</keyword>
<proteinExistence type="inferred from homology"/>
<dbReference type="RefSeq" id="WP_243549686.1">
    <property type="nucleotide sequence ID" value="NZ_CP094532.1"/>
</dbReference>
<keyword evidence="2 8" id="KW-0645">Protease</keyword>
<dbReference type="PANTHER" id="PTHR13604:SF0">
    <property type="entry name" value="ABASIC SITE PROCESSING PROTEIN HMCES"/>
    <property type="match status" value="1"/>
</dbReference>
<accession>A0ABY4BPQ1</accession>
<dbReference type="Pfam" id="PF02586">
    <property type="entry name" value="SRAP"/>
    <property type="match status" value="1"/>
</dbReference>
<dbReference type="Gene3D" id="3.90.1680.10">
    <property type="entry name" value="SOS response associated peptidase-like"/>
    <property type="match status" value="1"/>
</dbReference>
<evidence type="ECO:0000256" key="3">
    <source>
        <dbReference type="ARBA" id="ARBA00022763"/>
    </source>
</evidence>
<evidence type="ECO:0000256" key="6">
    <source>
        <dbReference type="ARBA" id="ARBA00023125"/>
    </source>
</evidence>
<protein>
    <recommendedName>
        <fullName evidence="8">Abasic site processing protein</fullName>
        <ecNumber evidence="8">3.4.-.-</ecNumber>
    </recommendedName>
</protein>
<evidence type="ECO:0000256" key="8">
    <source>
        <dbReference type="RuleBase" id="RU364100"/>
    </source>
</evidence>
<evidence type="ECO:0000313" key="9">
    <source>
        <dbReference type="EMBL" id="UOE41183.1"/>
    </source>
</evidence>
<evidence type="ECO:0000256" key="2">
    <source>
        <dbReference type="ARBA" id="ARBA00022670"/>
    </source>
</evidence>
<evidence type="ECO:0000256" key="4">
    <source>
        <dbReference type="ARBA" id="ARBA00022801"/>
    </source>
</evidence>
<dbReference type="EMBL" id="CP094532">
    <property type="protein sequence ID" value="UOE41183.1"/>
    <property type="molecule type" value="Genomic_DNA"/>
</dbReference>
<reference evidence="9 10" key="1">
    <citation type="submission" date="2022-03" db="EMBL/GenBank/DDBJ databases">
        <title>Chryseobacterium sp. isolated from particulate matters in swine house.</title>
        <authorList>
            <person name="Won M."/>
            <person name="Kim S.-J."/>
            <person name="Kwon S.-W."/>
        </authorList>
    </citation>
    <scope>NUCLEOTIDE SEQUENCE [LARGE SCALE GENOMIC DNA]</scope>
    <source>
        <strain evidence="9 10">SC2-2</strain>
    </source>
</reference>
<keyword evidence="6" id="KW-0238">DNA-binding</keyword>
<keyword evidence="4 8" id="KW-0378">Hydrolase</keyword>
<dbReference type="EC" id="3.4.-.-" evidence="8"/>
<dbReference type="InterPro" id="IPR036590">
    <property type="entry name" value="SRAP-like"/>
</dbReference>
<gene>
    <name evidence="9" type="ORF">MTP09_00630</name>
</gene>
<dbReference type="Proteomes" id="UP000831460">
    <property type="component" value="Chromosome"/>
</dbReference>
<evidence type="ECO:0000256" key="5">
    <source>
        <dbReference type="ARBA" id="ARBA00023124"/>
    </source>
</evidence>
<organism evidence="9 10">
    <name type="scientific">Chryseobacterium suipulveris</name>
    <dbReference type="NCBI Taxonomy" id="2929800"/>
    <lineage>
        <taxon>Bacteria</taxon>
        <taxon>Pseudomonadati</taxon>
        <taxon>Bacteroidota</taxon>
        <taxon>Flavobacteriia</taxon>
        <taxon>Flavobacteriales</taxon>
        <taxon>Weeksellaceae</taxon>
        <taxon>Chryseobacterium group</taxon>
        <taxon>Chryseobacterium</taxon>
    </lineage>
</organism>
<evidence type="ECO:0000256" key="7">
    <source>
        <dbReference type="ARBA" id="ARBA00023239"/>
    </source>
</evidence>
<evidence type="ECO:0000313" key="10">
    <source>
        <dbReference type="Proteomes" id="UP000831460"/>
    </source>
</evidence>
<keyword evidence="3" id="KW-0227">DNA damage</keyword>
<keyword evidence="7" id="KW-0456">Lyase</keyword>
<dbReference type="SUPFAM" id="SSF143081">
    <property type="entry name" value="BB1717-like"/>
    <property type="match status" value="1"/>
</dbReference>
<dbReference type="InterPro" id="IPR003738">
    <property type="entry name" value="SRAP"/>
</dbReference>